<dbReference type="Proteomes" id="UP001280121">
    <property type="component" value="Unassembled WGS sequence"/>
</dbReference>
<keyword evidence="2" id="KW-1185">Reference proteome</keyword>
<accession>A0AAD9TQW1</accession>
<dbReference type="AlphaFoldDB" id="A0AAD9TQW1"/>
<dbReference type="PANTHER" id="PTHR33116">
    <property type="entry name" value="REVERSE TRANSCRIPTASE ZINC-BINDING DOMAIN-CONTAINING PROTEIN-RELATED-RELATED"/>
    <property type="match status" value="1"/>
</dbReference>
<reference evidence="1" key="1">
    <citation type="journal article" date="2023" name="Plant J.">
        <title>Genome sequences and population genomics provide insights into the demographic history, inbreeding, and mutation load of two 'living fossil' tree species of Dipteronia.</title>
        <authorList>
            <person name="Feng Y."/>
            <person name="Comes H.P."/>
            <person name="Chen J."/>
            <person name="Zhu S."/>
            <person name="Lu R."/>
            <person name="Zhang X."/>
            <person name="Li P."/>
            <person name="Qiu J."/>
            <person name="Olsen K.M."/>
            <person name="Qiu Y."/>
        </authorList>
    </citation>
    <scope>NUCLEOTIDE SEQUENCE</scope>
    <source>
        <strain evidence="1">KIB01</strain>
    </source>
</reference>
<proteinExistence type="predicted"/>
<name>A0AAD9TQW1_9ROSI</name>
<evidence type="ECO:0000313" key="2">
    <source>
        <dbReference type="Proteomes" id="UP001280121"/>
    </source>
</evidence>
<protein>
    <submittedName>
        <fullName evidence="1">Uncharacterized protein</fullName>
    </submittedName>
</protein>
<dbReference type="EMBL" id="JANJYI010000008">
    <property type="protein sequence ID" value="KAK2640567.1"/>
    <property type="molecule type" value="Genomic_DNA"/>
</dbReference>
<sequence length="165" mass="18982">MSLFRLPSKLVHELHRMSSQFWWDSTEEQRRLNWAPWHKLFRSKDCGGLGFIDLTIFIKALLAKHCWRIIHNPNTLAARGLKHCYFPETSLLKANCGSSSSFLWRRFMCGREIISQGSRWRIGDGTMVGIYSDRWIPRPSTFKVISPIRLGAMATVAELKLSSGA</sequence>
<dbReference type="PANTHER" id="PTHR33116:SF86">
    <property type="entry name" value="REVERSE TRANSCRIPTASE DOMAIN-CONTAINING PROTEIN"/>
    <property type="match status" value="1"/>
</dbReference>
<organism evidence="1 2">
    <name type="scientific">Dipteronia dyeriana</name>
    <dbReference type="NCBI Taxonomy" id="168575"/>
    <lineage>
        <taxon>Eukaryota</taxon>
        <taxon>Viridiplantae</taxon>
        <taxon>Streptophyta</taxon>
        <taxon>Embryophyta</taxon>
        <taxon>Tracheophyta</taxon>
        <taxon>Spermatophyta</taxon>
        <taxon>Magnoliopsida</taxon>
        <taxon>eudicotyledons</taxon>
        <taxon>Gunneridae</taxon>
        <taxon>Pentapetalae</taxon>
        <taxon>rosids</taxon>
        <taxon>malvids</taxon>
        <taxon>Sapindales</taxon>
        <taxon>Sapindaceae</taxon>
        <taxon>Hippocastanoideae</taxon>
        <taxon>Acereae</taxon>
        <taxon>Dipteronia</taxon>
    </lineage>
</organism>
<gene>
    <name evidence="1" type="ORF">Ddye_028362</name>
</gene>
<evidence type="ECO:0000313" key="1">
    <source>
        <dbReference type="EMBL" id="KAK2640567.1"/>
    </source>
</evidence>
<comment type="caution">
    <text evidence="1">The sequence shown here is derived from an EMBL/GenBank/DDBJ whole genome shotgun (WGS) entry which is preliminary data.</text>
</comment>